<evidence type="ECO:0000313" key="5">
    <source>
        <dbReference type="EMBL" id="KAJ8340683.1"/>
    </source>
</evidence>
<dbReference type="GO" id="GO:0007166">
    <property type="term" value="P:cell surface receptor signaling pathway"/>
    <property type="evidence" value="ECO:0007669"/>
    <property type="project" value="TreeGrafter"/>
</dbReference>
<sequence length="121" mass="14009">MSISPHAVILVLYISTIILSDATTITQEKAAVQREKERILVKCEQDGTDQQMYWYRQVHQNSLELIFFSQMDGLDTEKLLVGDRFSATRENRQRFLLNITNLQPEDSAMYFCSSSFHSAQK</sequence>
<keyword evidence="2" id="KW-0391">Immunity</keyword>
<organism evidence="5 6">
    <name type="scientific">Synaphobranchus kaupii</name>
    <name type="common">Kaup's arrowtooth eel</name>
    <dbReference type="NCBI Taxonomy" id="118154"/>
    <lineage>
        <taxon>Eukaryota</taxon>
        <taxon>Metazoa</taxon>
        <taxon>Chordata</taxon>
        <taxon>Craniata</taxon>
        <taxon>Vertebrata</taxon>
        <taxon>Euteleostomi</taxon>
        <taxon>Actinopterygii</taxon>
        <taxon>Neopterygii</taxon>
        <taxon>Teleostei</taxon>
        <taxon>Anguilliformes</taxon>
        <taxon>Synaphobranchidae</taxon>
        <taxon>Synaphobranchus</taxon>
    </lineage>
</organism>
<proteinExistence type="predicted"/>
<dbReference type="Proteomes" id="UP001152622">
    <property type="component" value="Chromosome 16"/>
</dbReference>
<feature type="chain" id="PRO_5040168935" description="Ig-like domain-containing protein" evidence="3">
    <location>
        <begin position="23"/>
        <end position="121"/>
    </location>
</feature>
<dbReference type="InterPro" id="IPR007110">
    <property type="entry name" value="Ig-like_dom"/>
</dbReference>
<dbReference type="EMBL" id="JAINUF010000016">
    <property type="protein sequence ID" value="KAJ8340683.1"/>
    <property type="molecule type" value="Genomic_DNA"/>
</dbReference>
<evidence type="ECO:0000256" key="1">
    <source>
        <dbReference type="ARBA" id="ARBA00022729"/>
    </source>
</evidence>
<dbReference type="PROSITE" id="PS50835">
    <property type="entry name" value="IG_LIKE"/>
    <property type="match status" value="1"/>
</dbReference>
<feature type="domain" description="Ig-like" evidence="4">
    <location>
        <begin position="5"/>
        <end position="121"/>
    </location>
</feature>
<dbReference type="SUPFAM" id="SSF48726">
    <property type="entry name" value="Immunoglobulin"/>
    <property type="match status" value="1"/>
</dbReference>
<dbReference type="Gene3D" id="2.60.40.10">
    <property type="entry name" value="Immunoglobulins"/>
    <property type="match status" value="1"/>
</dbReference>
<dbReference type="PANTHER" id="PTHR23268">
    <property type="entry name" value="T-CELL RECEPTOR BETA CHAIN"/>
    <property type="match status" value="1"/>
</dbReference>
<evidence type="ECO:0000256" key="2">
    <source>
        <dbReference type="ARBA" id="ARBA00022859"/>
    </source>
</evidence>
<comment type="caution">
    <text evidence="5">The sequence shown here is derived from an EMBL/GenBank/DDBJ whole genome shotgun (WGS) entry which is preliminary data.</text>
</comment>
<evidence type="ECO:0000256" key="3">
    <source>
        <dbReference type="SAM" id="SignalP"/>
    </source>
</evidence>
<feature type="signal peptide" evidence="3">
    <location>
        <begin position="1"/>
        <end position="22"/>
    </location>
</feature>
<dbReference type="GO" id="GO:0005886">
    <property type="term" value="C:plasma membrane"/>
    <property type="evidence" value="ECO:0007669"/>
    <property type="project" value="TreeGrafter"/>
</dbReference>
<gene>
    <name evidence="5" type="ORF">SKAU_G00353160</name>
</gene>
<dbReference type="InterPro" id="IPR050413">
    <property type="entry name" value="TCR_beta_variable"/>
</dbReference>
<evidence type="ECO:0000259" key="4">
    <source>
        <dbReference type="PROSITE" id="PS50835"/>
    </source>
</evidence>
<dbReference type="GO" id="GO:0002376">
    <property type="term" value="P:immune system process"/>
    <property type="evidence" value="ECO:0007669"/>
    <property type="project" value="UniProtKB-KW"/>
</dbReference>
<dbReference type="OrthoDB" id="9049585at2759"/>
<keyword evidence="6" id="KW-1185">Reference proteome</keyword>
<dbReference type="InterPro" id="IPR013106">
    <property type="entry name" value="Ig_V-set"/>
</dbReference>
<dbReference type="InterPro" id="IPR036179">
    <property type="entry name" value="Ig-like_dom_sf"/>
</dbReference>
<keyword evidence="1 3" id="KW-0732">Signal</keyword>
<evidence type="ECO:0000313" key="6">
    <source>
        <dbReference type="Proteomes" id="UP001152622"/>
    </source>
</evidence>
<dbReference type="Pfam" id="PF07686">
    <property type="entry name" value="V-set"/>
    <property type="match status" value="1"/>
</dbReference>
<name>A0A9Q1EKZ7_SYNKA</name>
<reference evidence="5" key="1">
    <citation type="journal article" date="2023" name="Science">
        <title>Genome structures resolve the early diversification of teleost fishes.</title>
        <authorList>
            <person name="Parey E."/>
            <person name="Louis A."/>
            <person name="Montfort J."/>
            <person name="Bouchez O."/>
            <person name="Roques C."/>
            <person name="Iampietro C."/>
            <person name="Lluch J."/>
            <person name="Castinel A."/>
            <person name="Donnadieu C."/>
            <person name="Desvignes T."/>
            <person name="Floi Bucao C."/>
            <person name="Jouanno E."/>
            <person name="Wen M."/>
            <person name="Mejri S."/>
            <person name="Dirks R."/>
            <person name="Jansen H."/>
            <person name="Henkel C."/>
            <person name="Chen W.J."/>
            <person name="Zahm M."/>
            <person name="Cabau C."/>
            <person name="Klopp C."/>
            <person name="Thompson A.W."/>
            <person name="Robinson-Rechavi M."/>
            <person name="Braasch I."/>
            <person name="Lecointre G."/>
            <person name="Bobe J."/>
            <person name="Postlethwait J.H."/>
            <person name="Berthelot C."/>
            <person name="Roest Crollius H."/>
            <person name="Guiguen Y."/>
        </authorList>
    </citation>
    <scope>NUCLEOTIDE SEQUENCE</scope>
    <source>
        <strain evidence="5">WJC10195</strain>
    </source>
</reference>
<accession>A0A9Q1EKZ7</accession>
<dbReference type="InterPro" id="IPR013783">
    <property type="entry name" value="Ig-like_fold"/>
</dbReference>
<dbReference type="SMART" id="SM00406">
    <property type="entry name" value="IGv"/>
    <property type="match status" value="1"/>
</dbReference>
<dbReference type="AlphaFoldDB" id="A0A9Q1EKZ7"/>
<protein>
    <recommendedName>
        <fullName evidence="4">Ig-like domain-containing protein</fullName>
    </recommendedName>
</protein>